<evidence type="ECO:0000256" key="1">
    <source>
        <dbReference type="ARBA" id="ARBA00004651"/>
    </source>
</evidence>
<feature type="domain" description="Putative aromatic acid exporter C-terminal" evidence="7">
    <location>
        <begin position="147"/>
        <end position="313"/>
    </location>
</feature>
<keyword evidence="3 6" id="KW-0812">Transmembrane</keyword>
<evidence type="ECO:0000313" key="8">
    <source>
        <dbReference type="EMBL" id="KAA9026223.1"/>
    </source>
</evidence>
<feature type="transmembrane region" description="Helical" evidence="6">
    <location>
        <begin position="121"/>
        <end position="143"/>
    </location>
</feature>
<dbReference type="Gene3D" id="1.20.120.940">
    <property type="entry name" value="Putative aromatic acid exporter, C-terminal domain"/>
    <property type="match status" value="1"/>
</dbReference>
<evidence type="ECO:0000256" key="5">
    <source>
        <dbReference type="ARBA" id="ARBA00023136"/>
    </source>
</evidence>
<keyword evidence="9" id="KW-1185">Reference proteome</keyword>
<evidence type="ECO:0000256" key="6">
    <source>
        <dbReference type="SAM" id="Phobius"/>
    </source>
</evidence>
<evidence type="ECO:0000256" key="3">
    <source>
        <dbReference type="ARBA" id="ARBA00022692"/>
    </source>
</evidence>
<keyword evidence="2" id="KW-1003">Cell membrane</keyword>
<sequence>MKFRIGYRTIKSAVGATVSIMLAELLGFQNFVSAGIITILCIQVTKKKSLRASWDRILACLTAIVFSIIFFEVLGYYPIVIGLLLVLYIPTVVMLKASEGIVSSTVIILHFFSEGQVTVSFIFNELAIIFIGIGIALLANLYMPSLDNQIAEYQERIEANFRKIFLEIVKYLRLGDSNWDGKEIAETIHLIKNAKVLSFQVMENQFIHNEEDDLYYTYFEIREKQFEIMERVLPIITSITHTVEQGKMIADFIEELAEHIHAGNTAHIYLEKLKEMHRVFENMDLPKTRSEFEIRAALFHFIKEMEQYLLIKQNFKGIKRQIVVHKERLGGEN</sequence>
<feature type="transmembrane region" description="Helical" evidence="6">
    <location>
        <begin position="20"/>
        <end position="45"/>
    </location>
</feature>
<comment type="subcellular location">
    <subcellularLocation>
        <location evidence="1">Cell membrane</location>
        <topology evidence="1">Multi-pass membrane protein</topology>
    </subcellularLocation>
</comment>
<dbReference type="PANTHER" id="PTHR40064">
    <property type="entry name" value="MEMBRANE PROTEIN-RELATED"/>
    <property type="match status" value="1"/>
</dbReference>
<keyword evidence="5 6" id="KW-0472">Membrane</keyword>
<dbReference type="InterPro" id="IPR038323">
    <property type="entry name" value="ArAE_1_C_sf"/>
</dbReference>
<evidence type="ECO:0000256" key="4">
    <source>
        <dbReference type="ARBA" id="ARBA00022989"/>
    </source>
</evidence>
<evidence type="ECO:0000256" key="2">
    <source>
        <dbReference type="ARBA" id="ARBA00022475"/>
    </source>
</evidence>
<feature type="transmembrane region" description="Helical" evidence="6">
    <location>
        <begin position="57"/>
        <end position="79"/>
    </location>
</feature>
<accession>A0A5J5HWY3</accession>
<dbReference type="OrthoDB" id="357521at2"/>
<name>A0A5J5HWY3_9BACI</name>
<dbReference type="Proteomes" id="UP000326671">
    <property type="component" value="Unassembled WGS sequence"/>
</dbReference>
<dbReference type="Pfam" id="PF11728">
    <property type="entry name" value="ArAE_1_C"/>
    <property type="match status" value="1"/>
</dbReference>
<evidence type="ECO:0000313" key="9">
    <source>
        <dbReference type="Proteomes" id="UP000326671"/>
    </source>
</evidence>
<dbReference type="InterPro" id="IPR021062">
    <property type="entry name" value="ArAE_1_C"/>
</dbReference>
<dbReference type="RefSeq" id="WP_150439872.1">
    <property type="nucleotide sequence ID" value="NZ_VYKL01000015.1"/>
</dbReference>
<comment type="caution">
    <text evidence="8">The sequence shown here is derived from an EMBL/GenBank/DDBJ whole genome shotgun (WGS) entry which is preliminary data.</text>
</comment>
<dbReference type="InterPro" id="IPR052984">
    <property type="entry name" value="UPF0421"/>
</dbReference>
<dbReference type="EMBL" id="VYKL01000015">
    <property type="protein sequence ID" value="KAA9026223.1"/>
    <property type="molecule type" value="Genomic_DNA"/>
</dbReference>
<dbReference type="AlphaFoldDB" id="A0A5J5HWY3"/>
<reference evidence="8 9" key="1">
    <citation type="submission" date="2019-09" db="EMBL/GenBank/DDBJ databases">
        <title>Whole genome sequences of isolates from the Mars Exploration Rovers.</title>
        <authorList>
            <person name="Seuylemezian A."/>
            <person name="Vaishampayan P."/>
        </authorList>
    </citation>
    <scope>NUCLEOTIDE SEQUENCE [LARGE SCALE GENOMIC DNA]</scope>
    <source>
        <strain evidence="8 9">MER_TA_151</strain>
    </source>
</reference>
<dbReference type="GO" id="GO:0005886">
    <property type="term" value="C:plasma membrane"/>
    <property type="evidence" value="ECO:0007669"/>
    <property type="project" value="UniProtKB-SubCell"/>
</dbReference>
<protein>
    <submittedName>
        <fullName evidence="8">Aromatic acid exporter family protein</fullName>
    </submittedName>
</protein>
<dbReference type="Pfam" id="PF06081">
    <property type="entry name" value="ArAE_1"/>
    <property type="match status" value="1"/>
</dbReference>
<organism evidence="8 9">
    <name type="scientific">Niallia endozanthoxylica</name>
    <dbReference type="NCBI Taxonomy" id="2036016"/>
    <lineage>
        <taxon>Bacteria</taxon>
        <taxon>Bacillati</taxon>
        <taxon>Bacillota</taxon>
        <taxon>Bacilli</taxon>
        <taxon>Bacillales</taxon>
        <taxon>Bacillaceae</taxon>
        <taxon>Niallia</taxon>
    </lineage>
</organism>
<dbReference type="InterPro" id="IPR010343">
    <property type="entry name" value="ArAE_1"/>
</dbReference>
<dbReference type="PANTHER" id="PTHR40064:SF1">
    <property type="entry name" value="MEMBRANE PROTEIN"/>
    <property type="match status" value="1"/>
</dbReference>
<evidence type="ECO:0000259" key="7">
    <source>
        <dbReference type="Pfam" id="PF11728"/>
    </source>
</evidence>
<keyword evidence="4 6" id="KW-1133">Transmembrane helix</keyword>
<gene>
    <name evidence="8" type="ORF">F4V44_10155</name>
</gene>
<proteinExistence type="predicted"/>